<dbReference type="GO" id="GO:0046872">
    <property type="term" value="F:metal ion binding"/>
    <property type="evidence" value="ECO:0007669"/>
    <property type="project" value="InterPro"/>
</dbReference>
<dbReference type="AlphaFoldDB" id="A0A396HK00"/>
<accession>A0A396HK00</accession>
<keyword evidence="1" id="KW-0472">Membrane</keyword>
<evidence type="ECO:0000259" key="2">
    <source>
        <dbReference type="Pfam" id="PF07127"/>
    </source>
</evidence>
<dbReference type="Gramene" id="rna37560">
    <property type="protein sequence ID" value="RHN52841.1"/>
    <property type="gene ID" value="gene37560"/>
</dbReference>
<reference evidence="3" key="1">
    <citation type="journal article" date="2018" name="Nat. Plants">
        <title>Whole-genome landscape of Medicago truncatula symbiotic genes.</title>
        <authorList>
            <person name="Pecrix Y."/>
            <person name="Gamas P."/>
            <person name="Carrere S."/>
        </authorList>
    </citation>
    <scope>NUCLEOTIDE SEQUENCE</scope>
    <source>
        <tissue evidence="3">Leaves</tissue>
    </source>
</reference>
<evidence type="ECO:0000313" key="3">
    <source>
        <dbReference type="EMBL" id="RHN52841.1"/>
    </source>
</evidence>
<keyword evidence="1" id="KW-1133">Transmembrane helix</keyword>
<dbReference type="EMBL" id="PSQE01000006">
    <property type="protein sequence ID" value="RHN52841.1"/>
    <property type="molecule type" value="Genomic_DNA"/>
</dbReference>
<gene>
    <name evidence="3" type="ORF">MtrunA17_Chr6g0484881</name>
</gene>
<evidence type="ECO:0000256" key="1">
    <source>
        <dbReference type="SAM" id="Phobius"/>
    </source>
</evidence>
<dbReference type="Pfam" id="PF07127">
    <property type="entry name" value="Nodulin_late"/>
    <property type="match status" value="1"/>
</dbReference>
<sequence>MQRRKNMVQYLMFVYVLIILLSIFLVEKAEITNIPCVSKDDCPKVVKPLVIKCIDHFCEYFWLNMMGHNHVIVTTRSKSNN</sequence>
<dbReference type="InterPro" id="IPR009810">
    <property type="entry name" value="Nodulin_late_dom"/>
</dbReference>
<keyword evidence="1" id="KW-0812">Transmembrane</keyword>
<organism evidence="3">
    <name type="scientific">Medicago truncatula</name>
    <name type="common">Barrel medic</name>
    <name type="synonym">Medicago tribuloides</name>
    <dbReference type="NCBI Taxonomy" id="3880"/>
    <lineage>
        <taxon>Eukaryota</taxon>
        <taxon>Viridiplantae</taxon>
        <taxon>Streptophyta</taxon>
        <taxon>Embryophyta</taxon>
        <taxon>Tracheophyta</taxon>
        <taxon>Spermatophyta</taxon>
        <taxon>Magnoliopsida</taxon>
        <taxon>eudicotyledons</taxon>
        <taxon>Gunneridae</taxon>
        <taxon>Pentapetalae</taxon>
        <taxon>rosids</taxon>
        <taxon>fabids</taxon>
        <taxon>Fabales</taxon>
        <taxon>Fabaceae</taxon>
        <taxon>Papilionoideae</taxon>
        <taxon>50 kb inversion clade</taxon>
        <taxon>NPAAA clade</taxon>
        <taxon>Hologalegina</taxon>
        <taxon>IRL clade</taxon>
        <taxon>Trifolieae</taxon>
        <taxon>Medicago</taxon>
    </lineage>
</organism>
<dbReference type="Proteomes" id="UP000265566">
    <property type="component" value="Chromosome 6"/>
</dbReference>
<feature type="transmembrane region" description="Helical" evidence="1">
    <location>
        <begin position="7"/>
        <end position="26"/>
    </location>
</feature>
<name>A0A396HK00_MEDTR</name>
<protein>
    <submittedName>
        <fullName evidence="3">Putative Late nodulin</fullName>
    </submittedName>
</protein>
<proteinExistence type="predicted"/>
<feature type="domain" description="Late nodulin" evidence="2">
    <location>
        <begin position="7"/>
        <end position="59"/>
    </location>
</feature>
<comment type="caution">
    <text evidence="3">The sequence shown here is derived from an EMBL/GenBank/DDBJ whole genome shotgun (WGS) entry which is preliminary data.</text>
</comment>